<evidence type="ECO:0000313" key="1">
    <source>
        <dbReference type="EMBL" id="KAL3526905.1"/>
    </source>
</evidence>
<accession>A0ABD3A8V0</accession>
<dbReference type="EMBL" id="JBJUIK010000005">
    <property type="protein sequence ID" value="KAL3526905.1"/>
    <property type="molecule type" value="Genomic_DNA"/>
</dbReference>
<dbReference type="AlphaFoldDB" id="A0ABD3A8V0"/>
<comment type="caution">
    <text evidence="1">The sequence shown here is derived from an EMBL/GenBank/DDBJ whole genome shotgun (WGS) entry which is preliminary data.</text>
</comment>
<reference evidence="1 2" key="1">
    <citation type="submission" date="2024-11" db="EMBL/GenBank/DDBJ databases">
        <title>A near-complete genome assembly of Cinchona calisaya.</title>
        <authorList>
            <person name="Lian D.C."/>
            <person name="Zhao X.W."/>
            <person name="Wei L."/>
        </authorList>
    </citation>
    <scope>NUCLEOTIDE SEQUENCE [LARGE SCALE GENOMIC DNA]</scope>
    <source>
        <tissue evidence="1">Nenye</tissue>
    </source>
</reference>
<dbReference type="InterPro" id="IPR016972">
    <property type="entry name" value="UCP031279"/>
</dbReference>
<dbReference type="PANTHER" id="PTHR33526:SF4">
    <property type="entry name" value="OS07G0123800 PROTEIN"/>
    <property type="match status" value="1"/>
</dbReference>
<evidence type="ECO:0000313" key="2">
    <source>
        <dbReference type="Proteomes" id="UP001630127"/>
    </source>
</evidence>
<organism evidence="1 2">
    <name type="scientific">Cinchona calisaya</name>
    <dbReference type="NCBI Taxonomy" id="153742"/>
    <lineage>
        <taxon>Eukaryota</taxon>
        <taxon>Viridiplantae</taxon>
        <taxon>Streptophyta</taxon>
        <taxon>Embryophyta</taxon>
        <taxon>Tracheophyta</taxon>
        <taxon>Spermatophyta</taxon>
        <taxon>Magnoliopsida</taxon>
        <taxon>eudicotyledons</taxon>
        <taxon>Gunneridae</taxon>
        <taxon>Pentapetalae</taxon>
        <taxon>asterids</taxon>
        <taxon>lamiids</taxon>
        <taxon>Gentianales</taxon>
        <taxon>Rubiaceae</taxon>
        <taxon>Cinchonoideae</taxon>
        <taxon>Cinchoneae</taxon>
        <taxon>Cinchona</taxon>
    </lineage>
</organism>
<dbReference type="PANTHER" id="PTHR33526">
    <property type="entry name" value="OS07G0123800 PROTEIN"/>
    <property type="match status" value="1"/>
</dbReference>
<protein>
    <submittedName>
        <fullName evidence="1">Uncharacterized protein</fullName>
    </submittedName>
</protein>
<gene>
    <name evidence="1" type="ORF">ACH5RR_011561</name>
</gene>
<keyword evidence="2" id="KW-1185">Reference proteome</keyword>
<dbReference type="Proteomes" id="UP001630127">
    <property type="component" value="Unassembled WGS sequence"/>
</dbReference>
<dbReference type="PIRSF" id="PIRSF031279">
    <property type="entry name" value="UCP031279"/>
    <property type="match status" value="1"/>
</dbReference>
<name>A0ABD3A8V0_9GENT</name>
<proteinExistence type="predicted"/>
<sequence>MSNKASKEGKFARCIKAPIRILSRARDLYVKSMSDCAANVGTYGSMSLMGCPTPQVSTSLPRIFSAGSSASSNTDGCSELMRLASTRNLGKKIELETLRQQQSRIQSPTSGGVNVVPRNHTVAIGRIDEDKACEFGEDIQLKTTVFPGSRSHAVKNRRFFS</sequence>